<evidence type="ECO:0000256" key="5">
    <source>
        <dbReference type="ARBA" id="ARBA00022840"/>
    </source>
</evidence>
<dbReference type="Pfam" id="PF03108">
    <property type="entry name" value="DBD_Tnp_Mut"/>
    <property type="match status" value="1"/>
</dbReference>
<dbReference type="InterPro" id="IPR018289">
    <property type="entry name" value="MULE_transposase_dom"/>
</dbReference>
<evidence type="ECO:0000259" key="8">
    <source>
        <dbReference type="PROSITE" id="PS50966"/>
    </source>
</evidence>
<reference evidence="9" key="1">
    <citation type="submission" date="2021-01" db="EMBL/GenBank/DDBJ databases">
        <authorList>
            <person name="Bezrukov I."/>
        </authorList>
    </citation>
    <scope>NUCLEOTIDE SEQUENCE</scope>
</reference>
<dbReference type="PANTHER" id="PTHR31153:SF13">
    <property type="entry name" value="P-LOOP CONTAINING NUCLEOSIDE TRIPHOSPHATE HYDROLASES SUPERFAMILY PROTEIN"/>
    <property type="match status" value="1"/>
</dbReference>
<keyword evidence="2" id="KW-0547">Nucleotide-binding</keyword>
<dbReference type="GO" id="GO:0008270">
    <property type="term" value="F:zinc ion binding"/>
    <property type="evidence" value="ECO:0007669"/>
    <property type="project" value="UniProtKB-KW"/>
</dbReference>
<dbReference type="Proteomes" id="UP000682877">
    <property type="component" value="Chromosome 1"/>
</dbReference>
<dbReference type="PANTHER" id="PTHR31153">
    <property type="entry name" value="CALMODULIN CALCIUM-DEPENDENT NAD KINASE"/>
    <property type="match status" value="1"/>
</dbReference>
<keyword evidence="1" id="KW-0479">Metal-binding</keyword>
<evidence type="ECO:0000256" key="2">
    <source>
        <dbReference type="ARBA" id="ARBA00022741"/>
    </source>
</evidence>
<evidence type="ECO:0000256" key="6">
    <source>
        <dbReference type="PROSITE-ProRule" id="PRU00325"/>
    </source>
</evidence>
<evidence type="ECO:0000256" key="7">
    <source>
        <dbReference type="SAM" id="MobiDB-lite"/>
    </source>
</evidence>
<evidence type="ECO:0000313" key="10">
    <source>
        <dbReference type="Proteomes" id="UP000682877"/>
    </source>
</evidence>
<keyword evidence="3 6" id="KW-0863">Zinc-finger</keyword>
<dbReference type="InterPro" id="IPR004332">
    <property type="entry name" value="Transposase_MuDR"/>
</dbReference>
<evidence type="ECO:0000256" key="3">
    <source>
        <dbReference type="ARBA" id="ARBA00022771"/>
    </source>
</evidence>
<dbReference type="Pfam" id="PF10551">
    <property type="entry name" value="MULE"/>
    <property type="match status" value="1"/>
</dbReference>
<evidence type="ECO:0000313" key="9">
    <source>
        <dbReference type="EMBL" id="CAE5956737.1"/>
    </source>
</evidence>
<protein>
    <recommendedName>
        <fullName evidence="8">SWIM-type domain-containing protein</fullName>
    </recommendedName>
</protein>
<dbReference type="SUPFAM" id="SSF52540">
    <property type="entry name" value="P-loop containing nucleoside triphosphate hydrolases"/>
    <property type="match status" value="1"/>
</dbReference>
<feature type="domain" description="SWIM-type" evidence="8">
    <location>
        <begin position="571"/>
        <end position="603"/>
    </location>
</feature>
<dbReference type="PROSITE" id="PS50966">
    <property type="entry name" value="ZF_SWIM"/>
    <property type="match status" value="1"/>
</dbReference>
<dbReference type="Pfam" id="PF06414">
    <property type="entry name" value="Zeta_toxin"/>
    <property type="match status" value="1"/>
</dbReference>
<dbReference type="SMART" id="SM00575">
    <property type="entry name" value="ZnF_PMZ"/>
    <property type="match status" value="1"/>
</dbReference>
<dbReference type="InterPro" id="IPR010488">
    <property type="entry name" value="Zeta_toxin_domain"/>
</dbReference>
<name>A0A8S1ZJ98_ARAAE</name>
<evidence type="ECO:0000256" key="1">
    <source>
        <dbReference type="ARBA" id="ARBA00022723"/>
    </source>
</evidence>
<organism evidence="9 10">
    <name type="scientific">Arabidopsis arenosa</name>
    <name type="common">Sand rock-cress</name>
    <name type="synonym">Cardaminopsis arenosa</name>
    <dbReference type="NCBI Taxonomy" id="38785"/>
    <lineage>
        <taxon>Eukaryota</taxon>
        <taxon>Viridiplantae</taxon>
        <taxon>Streptophyta</taxon>
        <taxon>Embryophyta</taxon>
        <taxon>Tracheophyta</taxon>
        <taxon>Spermatophyta</taxon>
        <taxon>Magnoliopsida</taxon>
        <taxon>eudicotyledons</taxon>
        <taxon>Gunneridae</taxon>
        <taxon>Pentapetalae</taxon>
        <taxon>rosids</taxon>
        <taxon>malvids</taxon>
        <taxon>Brassicales</taxon>
        <taxon>Brassicaceae</taxon>
        <taxon>Camelineae</taxon>
        <taxon>Arabidopsis</taxon>
    </lineage>
</organism>
<accession>A0A8S1ZJ98</accession>
<dbReference type="InterPro" id="IPR006564">
    <property type="entry name" value="Znf_PMZ"/>
</dbReference>
<dbReference type="GO" id="GO:0005524">
    <property type="term" value="F:ATP binding"/>
    <property type="evidence" value="ECO:0007669"/>
    <property type="project" value="UniProtKB-KW"/>
</dbReference>
<dbReference type="EMBL" id="LR999451">
    <property type="protein sequence ID" value="CAE5956737.1"/>
    <property type="molecule type" value="Genomic_DNA"/>
</dbReference>
<gene>
    <name evidence="9" type="ORF">AARE701A_LOCUS494</name>
</gene>
<dbReference type="InterPro" id="IPR044802">
    <property type="entry name" value="NADKc-like"/>
</dbReference>
<dbReference type="InterPro" id="IPR007527">
    <property type="entry name" value="Znf_SWIM"/>
</dbReference>
<dbReference type="Gene3D" id="3.40.50.300">
    <property type="entry name" value="P-loop containing nucleotide triphosphate hydrolases"/>
    <property type="match status" value="1"/>
</dbReference>
<evidence type="ECO:0000256" key="4">
    <source>
        <dbReference type="ARBA" id="ARBA00022833"/>
    </source>
</evidence>
<dbReference type="InterPro" id="IPR027417">
    <property type="entry name" value="P-loop_NTPase"/>
</dbReference>
<keyword evidence="10" id="KW-1185">Reference proteome</keyword>
<keyword evidence="4" id="KW-0862">Zinc</keyword>
<dbReference type="GO" id="GO:0016301">
    <property type="term" value="F:kinase activity"/>
    <property type="evidence" value="ECO:0007669"/>
    <property type="project" value="InterPro"/>
</dbReference>
<feature type="region of interest" description="Disordered" evidence="7">
    <location>
        <begin position="719"/>
        <end position="738"/>
    </location>
</feature>
<sequence>MANDELVKSENRDTSFRQDHFTGIRHNYELFFGHDYNSAFEQLLDINLQIGPSYEGNEVWNHLQEHNVNDEKKEEACLDVNQNDGYLSFPDNDDSGTSEIDKSIVAGATGAIQKQESQDIDDNLELEMSQSIEFSQKPVMASPSPQCWSTDHEMVVGMEFSDANACRKAIKNAAISLRFEMRTIKSDKTRFTAKCNSKGCPWRIHCAKVSNAPTFTIRTIHGSHTCGGISHLGHQQASVQWVADVVAEKLKENPHFKPKEILEEIYRIHGISLSYKQAWRGKERIMATLRGSFEEEYRLLPQYCDEIRRSNPGSVAVVHVNPIDGCFEHLFISFQASISGFLNACRPVIALDSTLLKSKYPGTLLLATGFDGDGAVFPFAFAIVNEENDSNWHRFLSELRNILDVNSENMPKLTILSSGERPVADGLCSGGPFWEAAHCLTVLEFKTKINKIEQISPEASLWIQNISPARWASSYSEGTRFGRLTANVITESLSNWIEDTTGLPIIQMMECIHRHLINVLKERRETSSHWSDVLVPSAERQMLAAIEQSGVHRVYRANETEFEVMTHEGNVVVNLENRSCLCGRWQVYGLPCSHAVGAILSCKEDVYFYTKSCFTVENYRRAYAETVEPISDKGQWKGNDSERDSEDVIKTPKAMRVAPRKRRIRAEDRDRVRRVVHCGRCNQTGHFRTTCTAPITVGLNWMVVTKSDSLIFAADYGKQKHNEDSRNNNNNGDDEQSEFHQNTLQLILTNPTNQSIVMQREYSGNRTSTYSQILVVSSIGLMIAAAVHYRLRRIRDSKIIPRLRLSHKHKGHEKLERFSHYVARQMGFKDRRECPNLCKLAAEYISKSECCEEDIYSFFSEEPDADTLFIKLVEEFERCILSYFAFHWSHADLMISQILSADAEPKRKLKQIVMAATREQRIKRVTKNLKVARVFNTLVEEMKAMGLASADDSQCTEVMAPVAHKDRSPVLLLMGGGMGAGKSTVLKDILKEAFWAGADSVVIEADAFKESDVIYRALSSRGHVDMIQTAELVHQSSTDAASSLLVTALNEGRDVIMDGTLSWVPFVVQTITMARNVHRHHYRMGAGYKVGDDGVITENYWERIGERQQLQEDGRRRKPYRIELVGVVCDAYLAVIRGIRRAIMCRRAVRVRSQLRSHKRFADAFPTYCSLVDNARLYCTNALEGSPKLIGWKEKEKTLLVDTEEIDCLKRVGGLNENADSIYELYRQPNPACETGSIWKDIVLSPSRFNIQQELKYSIQKVERSKQHLNNTKI</sequence>
<dbReference type="Pfam" id="PF04434">
    <property type="entry name" value="SWIM"/>
    <property type="match status" value="1"/>
</dbReference>
<proteinExistence type="predicted"/>
<keyword evidence="5" id="KW-0067">ATP-binding</keyword>
<dbReference type="AlphaFoldDB" id="A0A8S1ZJ98"/>